<reference evidence="2" key="1">
    <citation type="journal article" date="2015" name="Front. Microbiol.">
        <title>Combining genomic sequencing methods to explore viral diversity and reveal potential virus-host interactions.</title>
        <authorList>
            <person name="Chow C.E."/>
            <person name="Winget D.M."/>
            <person name="White R.A.III."/>
            <person name="Hallam S.J."/>
            <person name="Suttle C.A."/>
        </authorList>
    </citation>
    <scope>NUCLEOTIDE SEQUENCE</scope>
    <source>
        <strain evidence="2">Anoxic2_2</strain>
    </source>
</reference>
<protein>
    <submittedName>
        <fullName evidence="2">Uncharacterized protein</fullName>
    </submittedName>
</protein>
<accession>A0A0F7L4C3</accession>
<reference evidence="2" key="2">
    <citation type="submission" date="2015-03" db="EMBL/GenBank/DDBJ databases">
        <authorList>
            <person name="Chow C.-E.T."/>
            <person name="Winget D.M."/>
            <person name="White R.A.III."/>
            <person name="Hallam S.J."/>
            <person name="Suttle C.A."/>
        </authorList>
    </citation>
    <scope>NUCLEOTIDE SEQUENCE</scope>
    <source>
        <strain evidence="2">Anoxic2_2</strain>
    </source>
</reference>
<name>A0A0F7L4C3_9VIRU</name>
<proteinExistence type="predicted"/>
<feature type="transmembrane region" description="Helical" evidence="1">
    <location>
        <begin position="6"/>
        <end position="26"/>
    </location>
</feature>
<evidence type="ECO:0000256" key="1">
    <source>
        <dbReference type="SAM" id="Phobius"/>
    </source>
</evidence>
<organism evidence="2">
    <name type="scientific">uncultured marine virus</name>
    <dbReference type="NCBI Taxonomy" id="186617"/>
    <lineage>
        <taxon>Viruses</taxon>
        <taxon>environmental samples</taxon>
    </lineage>
</organism>
<keyword evidence="1" id="KW-0472">Membrane</keyword>
<keyword evidence="1" id="KW-0812">Transmembrane</keyword>
<dbReference type="EMBL" id="KR029586">
    <property type="protein sequence ID" value="AKH46820.1"/>
    <property type="molecule type" value="Genomic_DNA"/>
</dbReference>
<evidence type="ECO:0000313" key="2">
    <source>
        <dbReference type="EMBL" id="AKH46820.1"/>
    </source>
</evidence>
<sequence length="50" mass="5807">MALNFAKVIALIFNLVFNDFFLLAIIRCLRFFQTVHPSLSHTFCYPTPSK</sequence>
<keyword evidence="1" id="KW-1133">Transmembrane helix</keyword>